<proteinExistence type="predicted"/>
<evidence type="ECO:0000256" key="7">
    <source>
        <dbReference type="SAM" id="Phobius"/>
    </source>
</evidence>
<dbReference type="Proteomes" id="UP001500621">
    <property type="component" value="Unassembled WGS sequence"/>
</dbReference>
<evidence type="ECO:0000256" key="2">
    <source>
        <dbReference type="ARBA" id="ARBA00022475"/>
    </source>
</evidence>
<evidence type="ECO:0000313" key="8">
    <source>
        <dbReference type="EMBL" id="GAA4675790.1"/>
    </source>
</evidence>
<feature type="transmembrane region" description="Helical" evidence="7">
    <location>
        <begin position="148"/>
        <end position="172"/>
    </location>
</feature>
<keyword evidence="9" id="KW-1185">Reference proteome</keyword>
<dbReference type="PANTHER" id="PTHR30213:SF1">
    <property type="entry name" value="INNER MEMBRANE PROTEIN YHJD"/>
    <property type="match status" value="1"/>
</dbReference>
<comment type="caution">
    <text evidence="8">The sequence shown here is derived from an EMBL/GenBank/DDBJ whole genome shotgun (WGS) entry which is preliminary data.</text>
</comment>
<keyword evidence="2" id="KW-1003">Cell membrane</keyword>
<feature type="transmembrane region" description="Helical" evidence="7">
    <location>
        <begin position="184"/>
        <end position="209"/>
    </location>
</feature>
<evidence type="ECO:0000313" key="9">
    <source>
        <dbReference type="Proteomes" id="UP001500621"/>
    </source>
</evidence>
<gene>
    <name evidence="8" type="ORF">GCM10023226_11230</name>
</gene>
<evidence type="ECO:0000256" key="5">
    <source>
        <dbReference type="ARBA" id="ARBA00023136"/>
    </source>
</evidence>
<feature type="transmembrane region" description="Helical" evidence="7">
    <location>
        <begin position="41"/>
        <end position="65"/>
    </location>
</feature>
<evidence type="ECO:0000256" key="4">
    <source>
        <dbReference type="ARBA" id="ARBA00022989"/>
    </source>
</evidence>
<dbReference type="InterPro" id="IPR017039">
    <property type="entry name" value="Virul_fac_BrkB"/>
</dbReference>
<dbReference type="RefSeq" id="WP_345263488.1">
    <property type="nucleotide sequence ID" value="NZ_BAABIM010000001.1"/>
</dbReference>
<feature type="region of interest" description="Disordered" evidence="6">
    <location>
        <begin position="292"/>
        <end position="319"/>
    </location>
</feature>
<reference evidence="9" key="1">
    <citation type="journal article" date="2019" name="Int. J. Syst. Evol. Microbiol.">
        <title>The Global Catalogue of Microorganisms (GCM) 10K type strain sequencing project: providing services to taxonomists for standard genome sequencing and annotation.</title>
        <authorList>
            <consortium name="The Broad Institute Genomics Platform"/>
            <consortium name="The Broad Institute Genome Sequencing Center for Infectious Disease"/>
            <person name="Wu L."/>
            <person name="Ma J."/>
        </authorList>
    </citation>
    <scope>NUCLEOTIDE SEQUENCE [LARGE SCALE GENOMIC DNA]</scope>
    <source>
        <strain evidence="9">JCM 18127</strain>
    </source>
</reference>
<name>A0ABP8VYW4_9ACTN</name>
<accession>A0ABP8VYW4</accession>
<keyword evidence="3 7" id="KW-0812">Transmembrane</keyword>
<organism evidence="8 9">
    <name type="scientific">Nocardioides nanhaiensis</name>
    <dbReference type="NCBI Taxonomy" id="1476871"/>
    <lineage>
        <taxon>Bacteria</taxon>
        <taxon>Bacillati</taxon>
        <taxon>Actinomycetota</taxon>
        <taxon>Actinomycetes</taxon>
        <taxon>Propionibacteriales</taxon>
        <taxon>Nocardioidaceae</taxon>
        <taxon>Nocardioides</taxon>
    </lineage>
</organism>
<protein>
    <submittedName>
        <fullName evidence="8">YihY/virulence factor BrkB family protein</fullName>
    </submittedName>
</protein>
<evidence type="ECO:0000256" key="3">
    <source>
        <dbReference type="ARBA" id="ARBA00022692"/>
    </source>
</evidence>
<dbReference type="EMBL" id="BAABIM010000001">
    <property type="protein sequence ID" value="GAA4675790.1"/>
    <property type="molecule type" value="Genomic_DNA"/>
</dbReference>
<evidence type="ECO:0000256" key="1">
    <source>
        <dbReference type="ARBA" id="ARBA00004651"/>
    </source>
</evidence>
<keyword evidence="5 7" id="KW-0472">Membrane</keyword>
<comment type="subcellular location">
    <subcellularLocation>
        <location evidence="1">Cell membrane</location>
        <topology evidence="1">Multi-pass membrane protein</topology>
    </subcellularLocation>
</comment>
<evidence type="ECO:0000256" key="6">
    <source>
        <dbReference type="SAM" id="MobiDB-lite"/>
    </source>
</evidence>
<feature type="transmembrane region" description="Helical" evidence="7">
    <location>
        <begin position="221"/>
        <end position="240"/>
    </location>
</feature>
<feature type="transmembrane region" description="Helical" evidence="7">
    <location>
        <begin position="252"/>
        <end position="269"/>
    </location>
</feature>
<sequence>MAIADRLAAARAERPALDHALRTQEHYSAVKGGQQAGGMTYYGFLSFFPVLALSVFVVGLLSRIYPDAQSDLRQVIDDVLPGIIGSREGQISLADIRTFSGWAAVVGVLGVLYSGLGWLSSMREALIVVFEKPAFQQPNFVLGKLRDLVTLGTVGLTLFVSVAVTGFVRGFSDLLLDLVGLDAAFGWLVSVLTVVVGLAVNALLFFLIFQMLARPEIPRRSMIGGAVLGAVAFEVLKLLSQFLLGATKGQPAFQAFGIALILVVWINYFSRVVLYAASFAWTSAEARALRTEGEAPVQGPQTPPLAPHPGGSGRAVWANDPAADGGAGSAGAAGRRWVTPFAGGAAAMLGLVAVVRRGKD</sequence>
<dbReference type="PANTHER" id="PTHR30213">
    <property type="entry name" value="INNER MEMBRANE PROTEIN YHJD"/>
    <property type="match status" value="1"/>
</dbReference>
<feature type="transmembrane region" description="Helical" evidence="7">
    <location>
        <begin position="99"/>
        <end position="119"/>
    </location>
</feature>
<keyword evidence="4 7" id="KW-1133">Transmembrane helix</keyword>
<dbReference type="Pfam" id="PF03631">
    <property type="entry name" value="Virul_fac_BrkB"/>
    <property type="match status" value="1"/>
</dbReference>